<evidence type="ECO:0000313" key="1">
    <source>
        <dbReference type="EMBL" id="CUX42638.1"/>
    </source>
</evidence>
<dbReference type="GeneID" id="97364483"/>
<gene>
    <name evidence="1" type="ORF">AGR4C_Cc90002</name>
</gene>
<dbReference type="EMBL" id="FBWC01000018">
    <property type="protein sequence ID" value="CUX42638.1"/>
    <property type="molecule type" value="Genomic_DNA"/>
</dbReference>
<organism evidence="1 2">
    <name type="scientific">Agrobacterium tumefaciens str. Kerr 14</name>
    <dbReference type="NCBI Taxonomy" id="1183424"/>
    <lineage>
        <taxon>Bacteria</taxon>
        <taxon>Pseudomonadati</taxon>
        <taxon>Pseudomonadota</taxon>
        <taxon>Alphaproteobacteria</taxon>
        <taxon>Hyphomicrobiales</taxon>
        <taxon>Rhizobiaceae</taxon>
        <taxon>Rhizobium/Agrobacterium group</taxon>
        <taxon>Agrobacterium</taxon>
        <taxon>Agrobacterium tumefaciens complex</taxon>
    </lineage>
</organism>
<dbReference type="AlphaFoldDB" id="A0A1S7QV10"/>
<protein>
    <submittedName>
        <fullName evidence="1">Uncharacterized protein</fullName>
    </submittedName>
</protein>
<sequence>MPAAIRKPDRKNRPAEGGFFGRKAFFDDGGKTRKNRSVAIMPHPGNAGFCLSVAETSLAQASNFPAKSLIFLIAFAIPVFHRHFTQYLVVKNGFQSMA</sequence>
<dbReference type="Proteomes" id="UP000191897">
    <property type="component" value="Unassembled WGS sequence"/>
</dbReference>
<accession>A0A1S7QV10</accession>
<dbReference type="RefSeq" id="WP_143242732.1">
    <property type="nucleotide sequence ID" value="NZ_LT009730.1"/>
</dbReference>
<evidence type="ECO:0000313" key="2">
    <source>
        <dbReference type="Proteomes" id="UP000191897"/>
    </source>
</evidence>
<name>A0A1S7QV10_AGRTU</name>
<proteinExistence type="predicted"/>
<reference evidence="1 2" key="1">
    <citation type="submission" date="2016-01" db="EMBL/GenBank/DDBJ databases">
        <authorList>
            <person name="Oliw E.H."/>
        </authorList>
    </citation>
    <scope>NUCLEOTIDE SEQUENCE [LARGE SCALE GENOMIC DNA]</scope>
    <source>
        <strain evidence="1 2">Kerr 14</strain>
    </source>
</reference>